<feature type="non-terminal residue" evidence="5">
    <location>
        <position position="1"/>
    </location>
</feature>
<dbReference type="Pfam" id="PF22336">
    <property type="entry name" value="RhiE-like_linker"/>
    <property type="match status" value="1"/>
</dbReference>
<dbReference type="AlphaFoldDB" id="X1DBL8"/>
<dbReference type="EMBL" id="BART01031830">
    <property type="protein sequence ID" value="GAH17607.1"/>
    <property type="molecule type" value="Genomic_DNA"/>
</dbReference>
<dbReference type="Gene3D" id="1.10.1240.100">
    <property type="match status" value="1"/>
</dbReference>
<dbReference type="PROSITE" id="PS52004">
    <property type="entry name" value="KS3_2"/>
    <property type="match status" value="1"/>
</dbReference>
<evidence type="ECO:0000256" key="1">
    <source>
        <dbReference type="ARBA" id="ARBA00022450"/>
    </source>
</evidence>
<evidence type="ECO:0000313" key="5">
    <source>
        <dbReference type="EMBL" id="GAH17607.1"/>
    </source>
</evidence>
<dbReference type="GO" id="GO:0005737">
    <property type="term" value="C:cytoplasm"/>
    <property type="evidence" value="ECO:0007669"/>
    <property type="project" value="TreeGrafter"/>
</dbReference>
<sequence>PRTITYVEAHGPGTALGDPIEIQGLQDAFEPQTKDKQYCAIGAVKSNIGHCEGAAGIAEIVKVILQLQGKMLVPTLTHSENLNPNIIFEETPFFVQQELSEWDQYEDYPRRAGVNSFGVGGVNAHAILEEYNPSFNRVAAVGAHIIPISAKKIESLKMAVSNLHAFLKERLTSKDVLFSDVSLPDVAYTLQVGRVPMRHRLALIVEDIPTLVEKLESLINDQELFDKETMDIKAGSSPQINMDPLVENKDL</sequence>
<dbReference type="SUPFAM" id="SSF53901">
    <property type="entry name" value="Thiolase-like"/>
    <property type="match status" value="1"/>
</dbReference>
<dbReference type="InterPro" id="IPR016039">
    <property type="entry name" value="Thiolase-like"/>
</dbReference>
<evidence type="ECO:0000259" key="4">
    <source>
        <dbReference type="PROSITE" id="PS52004"/>
    </source>
</evidence>
<dbReference type="SMART" id="SM00825">
    <property type="entry name" value="PKS_KS"/>
    <property type="match status" value="1"/>
</dbReference>
<dbReference type="GO" id="GO:0006633">
    <property type="term" value="P:fatty acid biosynthetic process"/>
    <property type="evidence" value="ECO:0007669"/>
    <property type="project" value="TreeGrafter"/>
</dbReference>
<dbReference type="Gene3D" id="3.40.47.10">
    <property type="match status" value="1"/>
</dbReference>
<name>X1DBL8_9ZZZZ</name>
<dbReference type="InterPro" id="IPR014031">
    <property type="entry name" value="Ketoacyl_synth_C"/>
</dbReference>
<dbReference type="InterPro" id="IPR020841">
    <property type="entry name" value="PKS_Beta-ketoAc_synthase_dom"/>
</dbReference>
<keyword evidence="1" id="KW-0596">Phosphopantetheine</keyword>
<protein>
    <recommendedName>
        <fullName evidence="4">Ketosynthase family 3 (KS3) domain-containing protein</fullName>
    </recommendedName>
</protein>
<keyword evidence="2" id="KW-0597">Phosphoprotein</keyword>
<dbReference type="InterPro" id="IPR054514">
    <property type="entry name" value="RhiE-like_linker"/>
</dbReference>
<feature type="non-terminal residue" evidence="5">
    <location>
        <position position="251"/>
    </location>
</feature>
<dbReference type="InterPro" id="IPR050091">
    <property type="entry name" value="PKS_NRPS_Biosynth_Enz"/>
</dbReference>
<dbReference type="Pfam" id="PF02801">
    <property type="entry name" value="Ketoacyl-synt_C"/>
    <property type="match status" value="1"/>
</dbReference>
<keyword evidence="3" id="KW-0677">Repeat</keyword>
<reference evidence="5" key="1">
    <citation type="journal article" date="2014" name="Front. Microbiol.">
        <title>High frequency of phylogenetically diverse reductive dehalogenase-homologous genes in deep subseafloor sedimentary metagenomes.</title>
        <authorList>
            <person name="Kawai M."/>
            <person name="Futagami T."/>
            <person name="Toyoda A."/>
            <person name="Takaki Y."/>
            <person name="Nishi S."/>
            <person name="Hori S."/>
            <person name="Arai W."/>
            <person name="Tsubouchi T."/>
            <person name="Morono Y."/>
            <person name="Uchiyama I."/>
            <person name="Ito T."/>
            <person name="Fujiyama A."/>
            <person name="Inagaki F."/>
            <person name="Takami H."/>
        </authorList>
    </citation>
    <scope>NUCLEOTIDE SEQUENCE</scope>
    <source>
        <strain evidence="5">Expedition CK06-06</strain>
    </source>
</reference>
<comment type="caution">
    <text evidence="5">The sequence shown here is derived from an EMBL/GenBank/DDBJ whole genome shotgun (WGS) entry which is preliminary data.</text>
</comment>
<accession>X1DBL8</accession>
<evidence type="ECO:0000256" key="3">
    <source>
        <dbReference type="ARBA" id="ARBA00022737"/>
    </source>
</evidence>
<dbReference type="GO" id="GO:0004312">
    <property type="term" value="F:fatty acid synthase activity"/>
    <property type="evidence" value="ECO:0007669"/>
    <property type="project" value="TreeGrafter"/>
</dbReference>
<gene>
    <name evidence="5" type="ORF">S01H4_55196</name>
</gene>
<dbReference type="CDD" id="cd00833">
    <property type="entry name" value="PKS"/>
    <property type="match status" value="1"/>
</dbReference>
<dbReference type="GO" id="GO:0071770">
    <property type="term" value="P:DIM/DIP cell wall layer assembly"/>
    <property type="evidence" value="ECO:0007669"/>
    <property type="project" value="TreeGrafter"/>
</dbReference>
<dbReference type="PANTHER" id="PTHR43775">
    <property type="entry name" value="FATTY ACID SYNTHASE"/>
    <property type="match status" value="1"/>
</dbReference>
<organism evidence="5">
    <name type="scientific">marine sediment metagenome</name>
    <dbReference type="NCBI Taxonomy" id="412755"/>
    <lineage>
        <taxon>unclassified sequences</taxon>
        <taxon>metagenomes</taxon>
        <taxon>ecological metagenomes</taxon>
    </lineage>
</organism>
<proteinExistence type="predicted"/>
<feature type="domain" description="Ketosynthase family 3 (KS3)" evidence="4">
    <location>
        <begin position="1"/>
        <end position="130"/>
    </location>
</feature>
<evidence type="ECO:0000256" key="2">
    <source>
        <dbReference type="ARBA" id="ARBA00022553"/>
    </source>
</evidence>
<dbReference type="GO" id="GO:0005886">
    <property type="term" value="C:plasma membrane"/>
    <property type="evidence" value="ECO:0007669"/>
    <property type="project" value="TreeGrafter"/>
</dbReference>
<dbReference type="PANTHER" id="PTHR43775:SF37">
    <property type="entry name" value="SI:DKEY-61P9.11"/>
    <property type="match status" value="1"/>
</dbReference>